<evidence type="ECO:0000313" key="1">
    <source>
        <dbReference type="EMBL" id="RZC75980.1"/>
    </source>
</evidence>
<dbReference type="Proteomes" id="UP000316621">
    <property type="component" value="Chromosome 9"/>
</dbReference>
<organism evidence="1 2">
    <name type="scientific">Papaver somniferum</name>
    <name type="common">Opium poppy</name>
    <dbReference type="NCBI Taxonomy" id="3469"/>
    <lineage>
        <taxon>Eukaryota</taxon>
        <taxon>Viridiplantae</taxon>
        <taxon>Streptophyta</taxon>
        <taxon>Embryophyta</taxon>
        <taxon>Tracheophyta</taxon>
        <taxon>Spermatophyta</taxon>
        <taxon>Magnoliopsida</taxon>
        <taxon>Ranunculales</taxon>
        <taxon>Papaveraceae</taxon>
        <taxon>Papaveroideae</taxon>
        <taxon>Papaver</taxon>
    </lineage>
</organism>
<accession>A0A4Y7KUE6</accession>
<name>A0A4Y7KUE6_PAPSO</name>
<sequence>MKDVYTRTNVDALAIEELTAEILDYSTFPYVLLFEELKGAVASACGDFTTPPAILNKKMQIKWQFQ</sequence>
<dbReference type="AlphaFoldDB" id="A0A4Y7KUE6"/>
<evidence type="ECO:0000313" key="2">
    <source>
        <dbReference type="Proteomes" id="UP000316621"/>
    </source>
</evidence>
<dbReference type="Gramene" id="RZC75980">
    <property type="protein sequence ID" value="RZC75980"/>
    <property type="gene ID" value="C5167_000702"/>
</dbReference>
<protein>
    <submittedName>
        <fullName evidence="1">Uncharacterized protein</fullName>
    </submittedName>
</protein>
<keyword evidence="2" id="KW-1185">Reference proteome</keyword>
<reference evidence="1 2" key="1">
    <citation type="journal article" date="2018" name="Science">
        <title>The opium poppy genome and morphinan production.</title>
        <authorList>
            <person name="Guo L."/>
            <person name="Winzer T."/>
            <person name="Yang X."/>
            <person name="Li Y."/>
            <person name="Ning Z."/>
            <person name="He Z."/>
            <person name="Teodor R."/>
            <person name="Lu Y."/>
            <person name="Bowser T.A."/>
            <person name="Graham I.A."/>
            <person name="Ye K."/>
        </authorList>
    </citation>
    <scope>NUCLEOTIDE SEQUENCE [LARGE SCALE GENOMIC DNA]</scope>
    <source>
        <strain evidence="2">cv. HN1</strain>
        <tissue evidence="1">Leaves</tissue>
    </source>
</reference>
<proteinExistence type="predicted"/>
<gene>
    <name evidence="1" type="ORF">C5167_000702</name>
</gene>
<dbReference type="EMBL" id="CM010723">
    <property type="protein sequence ID" value="RZC75980.1"/>
    <property type="molecule type" value="Genomic_DNA"/>
</dbReference>